<gene>
    <name evidence="2" type="ORF">B0I35DRAFT_211467</name>
</gene>
<dbReference type="EMBL" id="JAGPNK010000005">
    <property type="protein sequence ID" value="KAH7321292.1"/>
    <property type="molecule type" value="Genomic_DNA"/>
</dbReference>
<accession>A0A8K0WSX7</accession>
<reference evidence="2" key="1">
    <citation type="journal article" date="2021" name="Nat. Commun.">
        <title>Genetic determinants of endophytism in the Arabidopsis root mycobiome.</title>
        <authorList>
            <person name="Mesny F."/>
            <person name="Miyauchi S."/>
            <person name="Thiergart T."/>
            <person name="Pickel B."/>
            <person name="Atanasova L."/>
            <person name="Karlsson M."/>
            <person name="Huettel B."/>
            <person name="Barry K.W."/>
            <person name="Haridas S."/>
            <person name="Chen C."/>
            <person name="Bauer D."/>
            <person name="Andreopoulos W."/>
            <person name="Pangilinan J."/>
            <person name="LaButti K."/>
            <person name="Riley R."/>
            <person name="Lipzen A."/>
            <person name="Clum A."/>
            <person name="Drula E."/>
            <person name="Henrissat B."/>
            <person name="Kohler A."/>
            <person name="Grigoriev I.V."/>
            <person name="Martin F.M."/>
            <person name="Hacquard S."/>
        </authorList>
    </citation>
    <scope>NUCLEOTIDE SEQUENCE</scope>
    <source>
        <strain evidence="2">MPI-CAGE-CH-0235</strain>
    </source>
</reference>
<name>A0A8K0WSX7_9HYPO</name>
<feature type="signal peptide" evidence="1">
    <location>
        <begin position="1"/>
        <end position="22"/>
    </location>
</feature>
<keyword evidence="3" id="KW-1185">Reference proteome</keyword>
<feature type="chain" id="PRO_5035482136" description="Secreted protein" evidence="1">
    <location>
        <begin position="23"/>
        <end position="73"/>
    </location>
</feature>
<evidence type="ECO:0000256" key="1">
    <source>
        <dbReference type="SAM" id="SignalP"/>
    </source>
</evidence>
<sequence>MGRTCGIHLLSCFHCLLTLSHWRCCLRHGKVLKGQGIDGSVFAGWVRTRTLVLLWQPVSSRFIDLYIRCSCCV</sequence>
<protein>
    <recommendedName>
        <fullName evidence="4">Secreted protein</fullName>
    </recommendedName>
</protein>
<proteinExistence type="predicted"/>
<evidence type="ECO:0008006" key="4">
    <source>
        <dbReference type="Google" id="ProtNLM"/>
    </source>
</evidence>
<evidence type="ECO:0000313" key="3">
    <source>
        <dbReference type="Proteomes" id="UP000813444"/>
    </source>
</evidence>
<dbReference type="AlphaFoldDB" id="A0A8K0WSX7"/>
<comment type="caution">
    <text evidence="2">The sequence shown here is derived from an EMBL/GenBank/DDBJ whole genome shotgun (WGS) entry which is preliminary data.</text>
</comment>
<keyword evidence="1" id="KW-0732">Signal</keyword>
<dbReference type="Proteomes" id="UP000813444">
    <property type="component" value="Unassembled WGS sequence"/>
</dbReference>
<organism evidence="2 3">
    <name type="scientific">Stachybotrys elegans</name>
    <dbReference type="NCBI Taxonomy" id="80388"/>
    <lineage>
        <taxon>Eukaryota</taxon>
        <taxon>Fungi</taxon>
        <taxon>Dikarya</taxon>
        <taxon>Ascomycota</taxon>
        <taxon>Pezizomycotina</taxon>
        <taxon>Sordariomycetes</taxon>
        <taxon>Hypocreomycetidae</taxon>
        <taxon>Hypocreales</taxon>
        <taxon>Stachybotryaceae</taxon>
        <taxon>Stachybotrys</taxon>
    </lineage>
</organism>
<evidence type="ECO:0000313" key="2">
    <source>
        <dbReference type="EMBL" id="KAH7321292.1"/>
    </source>
</evidence>